<gene>
    <name evidence="1" type="ORF">SAMN04487834_10117</name>
</gene>
<reference evidence="2" key="1">
    <citation type="submission" date="2016-10" db="EMBL/GenBank/DDBJ databases">
        <authorList>
            <person name="Varghese N."/>
        </authorList>
    </citation>
    <scope>NUCLEOTIDE SEQUENCE [LARGE SCALE GENOMIC DNA]</scope>
    <source>
        <strain evidence="2">DSM 20406</strain>
    </source>
</reference>
<evidence type="ECO:0000313" key="2">
    <source>
        <dbReference type="Proteomes" id="UP000183028"/>
    </source>
</evidence>
<dbReference type="STRING" id="322505.SAMN04487836_1507"/>
<name>A0A1H6S268_9FIRM</name>
<accession>A0A1H6S268</accession>
<dbReference type="AlphaFoldDB" id="A0A1H6S268"/>
<organism evidence="1 2">
    <name type="scientific">Sharpea azabuensis</name>
    <dbReference type="NCBI Taxonomy" id="322505"/>
    <lineage>
        <taxon>Bacteria</taxon>
        <taxon>Bacillati</taxon>
        <taxon>Bacillota</taxon>
        <taxon>Erysipelotrichia</taxon>
        <taxon>Erysipelotrichales</taxon>
        <taxon>Coprobacillaceae</taxon>
        <taxon>Sharpea</taxon>
    </lineage>
</organism>
<keyword evidence="2" id="KW-1185">Reference proteome</keyword>
<dbReference type="Proteomes" id="UP000183028">
    <property type="component" value="Unassembled WGS sequence"/>
</dbReference>
<evidence type="ECO:0000313" key="1">
    <source>
        <dbReference type="EMBL" id="SEI58857.1"/>
    </source>
</evidence>
<dbReference type="EMBL" id="FNYK01000011">
    <property type="protein sequence ID" value="SEI58857.1"/>
    <property type="molecule type" value="Genomic_DNA"/>
</dbReference>
<protein>
    <submittedName>
        <fullName evidence="1">Uncharacterized protein</fullName>
    </submittedName>
</protein>
<dbReference type="RefSeq" id="WP_167836292.1">
    <property type="nucleotide sequence ID" value="NZ_FNYK01000011.1"/>
</dbReference>
<proteinExistence type="predicted"/>
<sequence length="53" mass="5957">MSEGTGQEQWRGYDFTISENESTILLFGVGRDYEFIDEEKESGGSGVMRSMPC</sequence>